<evidence type="ECO:0000313" key="1">
    <source>
        <dbReference type="EMBL" id="MYM41654.1"/>
    </source>
</evidence>
<proteinExistence type="predicted"/>
<name>A0ABW9VQ07_9BURK</name>
<comment type="caution">
    <text evidence="1">The sequence shown here is derived from an EMBL/GenBank/DDBJ whole genome shotgun (WGS) entry which is preliminary data.</text>
</comment>
<accession>A0ABW9VQ07</accession>
<evidence type="ECO:0000313" key="2">
    <source>
        <dbReference type="Proteomes" id="UP000478090"/>
    </source>
</evidence>
<keyword evidence="2" id="KW-1185">Reference proteome</keyword>
<dbReference type="RefSeq" id="WP_202416966.1">
    <property type="nucleotide sequence ID" value="NZ_WWCM01000019.1"/>
</dbReference>
<sequence length="247" mass="27658">MNAYVSAEIAKLAKPTCFANRDSHNYVSPKCKACSVVAGCASEIEMDNLLADLPDDAEDSRSKVSSGSQVQVQERTTYEDRVALTTTPSAAPMAEVASTMTASYVFPEPDSRRYITFTNGALVDELNALIRRGKLTTSSMHYEAVRDEICAIHIEMNLRQRHAPRFRAQPPLPQKAKSIAEQNLALDRQVIDLHWRANSSNKPMVSVSKFEGIFDSEAFNFKLASNFAQLDWRQQTKVIHLRLTEEM</sequence>
<gene>
    <name evidence="1" type="ORF">GTP27_20310</name>
</gene>
<feature type="non-terminal residue" evidence="1">
    <location>
        <position position="247"/>
    </location>
</feature>
<dbReference type="Proteomes" id="UP000478090">
    <property type="component" value="Unassembled WGS sequence"/>
</dbReference>
<protein>
    <submittedName>
        <fullName evidence="1">Uncharacterized protein</fullName>
    </submittedName>
</protein>
<organism evidence="1 2">
    <name type="scientific">Duganella qianjiadongensis</name>
    <dbReference type="NCBI Taxonomy" id="2692176"/>
    <lineage>
        <taxon>Bacteria</taxon>
        <taxon>Pseudomonadati</taxon>
        <taxon>Pseudomonadota</taxon>
        <taxon>Betaproteobacteria</taxon>
        <taxon>Burkholderiales</taxon>
        <taxon>Oxalobacteraceae</taxon>
        <taxon>Telluria group</taxon>
        <taxon>Duganella</taxon>
    </lineage>
</organism>
<reference evidence="1 2" key="1">
    <citation type="submission" date="2019-12" db="EMBL/GenBank/DDBJ databases">
        <title>Novel species isolated from a subtropical stream in China.</title>
        <authorList>
            <person name="Lu H."/>
        </authorList>
    </citation>
    <scope>NUCLEOTIDE SEQUENCE [LARGE SCALE GENOMIC DNA]</scope>
    <source>
        <strain evidence="1 2">CY13W</strain>
    </source>
</reference>
<dbReference type="EMBL" id="WWCM01000019">
    <property type="protein sequence ID" value="MYM41654.1"/>
    <property type="molecule type" value="Genomic_DNA"/>
</dbReference>